<evidence type="ECO:0000313" key="3">
    <source>
        <dbReference type="EMBL" id="MFD1410511.1"/>
    </source>
</evidence>
<organism evidence="3 4">
    <name type="scientific">Lapidilactobacillus gannanensis</name>
    <dbReference type="NCBI Taxonomy" id="2486002"/>
    <lineage>
        <taxon>Bacteria</taxon>
        <taxon>Bacillati</taxon>
        <taxon>Bacillota</taxon>
        <taxon>Bacilli</taxon>
        <taxon>Lactobacillales</taxon>
        <taxon>Lactobacillaceae</taxon>
        <taxon>Lapidilactobacillus</taxon>
    </lineage>
</organism>
<accession>A0ABW4BL04</accession>
<dbReference type="PROSITE" id="PS51450">
    <property type="entry name" value="LRR"/>
    <property type="match status" value="1"/>
</dbReference>
<dbReference type="Proteomes" id="UP001597191">
    <property type="component" value="Unassembled WGS sequence"/>
</dbReference>
<dbReference type="EMBL" id="JBHTOH010000016">
    <property type="protein sequence ID" value="MFD1410511.1"/>
    <property type="molecule type" value="Genomic_DNA"/>
</dbReference>
<gene>
    <name evidence="3" type="ORF">ACFQ4R_02575</name>
</gene>
<dbReference type="InterPro" id="IPR032675">
    <property type="entry name" value="LRR_dom_sf"/>
</dbReference>
<feature type="chain" id="PRO_5047187241" evidence="1">
    <location>
        <begin position="31"/>
        <end position="507"/>
    </location>
</feature>
<dbReference type="InterPro" id="IPR022038">
    <property type="entry name" value="Ig-like_bact"/>
</dbReference>
<comment type="caution">
    <text evidence="3">The sequence shown here is derived from an EMBL/GenBank/DDBJ whole genome shotgun (WGS) entry which is preliminary data.</text>
</comment>
<dbReference type="InterPro" id="IPR013783">
    <property type="entry name" value="Ig-like_fold"/>
</dbReference>
<dbReference type="RefSeq" id="WP_125647663.1">
    <property type="nucleotide sequence ID" value="NZ_JBHTOH010000016.1"/>
</dbReference>
<protein>
    <submittedName>
        <fullName evidence="3">Bacterial Ig-like domain-containing protein</fullName>
    </submittedName>
</protein>
<feature type="domain" description="Ig-like" evidence="2">
    <location>
        <begin position="436"/>
        <end position="501"/>
    </location>
</feature>
<feature type="signal peptide" evidence="1">
    <location>
        <begin position="1"/>
        <end position="30"/>
    </location>
</feature>
<sequence length="507" mass="54702">MKKRKFATAMTTSVAAILLSSALNPALAQATTVFAANDSATATVTQEHSSSQATGPAVTNEQTDQSVAQLNDSTLANDSITTAATATMNDDETAAATPEMFATNIDEGDHPSDDPQPAVAKTDAVVGATTKLPLAEATNQDINVWLPNKTLQKIVLYWLNQNADTAGKTWTDVSQISQTDLQYLTKISNFDGFPTDGAYQELRNTYIDGESSYSLAGLEYATNLTHLELRSGDLNYAANDAIRGDITDLSPLAGLTKLKVIELTGNRITDVTPIAALPAVKEIHVQYNSIADLSSLDPKRYDQLEYHNQFVVLPVAYIDPAVDRYQMPMDQIKLPGGQVATASIPAGAGTAVRIMVDVARYFYKGAEGTVTDGQVVYSKFREQMAPGFTELPNLPTKVVQNPYYFYMSSIAGESADDTTFQVFQPYLNQKDLAALKVHDSTIYVGEDWQAAANFDQAVDHNGQPLALDQVTVKGSVDTTRPGTYPVTYEYDGVSQIANVTVLANQSA</sequence>
<proteinExistence type="predicted"/>
<name>A0ABW4BL04_9LACO</name>
<dbReference type="SUPFAM" id="SSF52058">
    <property type="entry name" value="L domain-like"/>
    <property type="match status" value="1"/>
</dbReference>
<dbReference type="Pfam" id="PF07523">
    <property type="entry name" value="Big_3"/>
    <property type="match status" value="1"/>
</dbReference>
<dbReference type="Gene3D" id="3.80.10.10">
    <property type="entry name" value="Ribonuclease Inhibitor"/>
    <property type="match status" value="1"/>
</dbReference>
<evidence type="ECO:0000313" key="4">
    <source>
        <dbReference type="Proteomes" id="UP001597191"/>
    </source>
</evidence>
<dbReference type="Gene3D" id="2.60.40.10">
    <property type="entry name" value="Immunoglobulins"/>
    <property type="match status" value="1"/>
</dbReference>
<dbReference type="InterPro" id="IPR001611">
    <property type="entry name" value="Leu-rich_rpt"/>
</dbReference>
<evidence type="ECO:0000259" key="2">
    <source>
        <dbReference type="Pfam" id="PF07523"/>
    </source>
</evidence>
<evidence type="ECO:0000256" key="1">
    <source>
        <dbReference type="SAM" id="SignalP"/>
    </source>
</evidence>
<keyword evidence="1" id="KW-0732">Signal</keyword>
<reference evidence="4" key="1">
    <citation type="journal article" date="2019" name="Int. J. Syst. Evol. Microbiol.">
        <title>The Global Catalogue of Microorganisms (GCM) 10K type strain sequencing project: providing services to taxonomists for standard genome sequencing and annotation.</title>
        <authorList>
            <consortium name="The Broad Institute Genomics Platform"/>
            <consortium name="The Broad Institute Genome Sequencing Center for Infectious Disease"/>
            <person name="Wu L."/>
            <person name="Ma J."/>
        </authorList>
    </citation>
    <scope>NUCLEOTIDE SEQUENCE [LARGE SCALE GENOMIC DNA]</scope>
    <source>
        <strain evidence="4">CCM 8937</strain>
    </source>
</reference>
<keyword evidence="4" id="KW-1185">Reference proteome</keyword>